<protein>
    <submittedName>
        <fullName evidence="1">Uncharacterized protein</fullName>
    </submittedName>
</protein>
<dbReference type="RefSeq" id="WP_379526804.1">
    <property type="nucleotide sequence ID" value="NZ_JBHSBI010000002.1"/>
</dbReference>
<dbReference type="Proteomes" id="UP001595851">
    <property type="component" value="Unassembled WGS sequence"/>
</dbReference>
<comment type="caution">
    <text evidence="1">The sequence shown here is derived from an EMBL/GenBank/DDBJ whole genome shotgun (WGS) entry which is preliminary data.</text>
</comment>
<gene>
    <name evidence="1" type="ORF">ACFOY2_05495</name>
</gene>
<name>A0ABV8FY24_9ACTN</name>
<proteinExistence type="predicted"/>
<keyword evidence="2" id="KW-1185">Reference proteome</keyword>
<organism evidence="1 2">
    <name type="scientific">Nonomuraea purpurea</name>
    <dbReference type="NCBI Taxonomy" id="1849276"/>
    <lineage>
        <taxon>Bacteria</taxon>
        <taxon>Bacillati</taxon>
        <taxon>Actinomycetota</taxon>
        <taxon>Actinomycetes</taxon>
        <taxon>Streptosporangiales</taxon>
        <taxon>Streptosporangiaceae</taxon>
        <taxon>Nonomuraea</taxon>
    </lineage>
</organism>
<dbReference type="EMBL" id="JBHSBI010000002">
    <property type="protein sequence ID" value="MFC4006665.1"/>
    <property type="molecule type" value="Genomic_DNA"/>
</dbReference>
<sequence>MGNLPQVLCDIRARRNAEVTFGYVMQDGTFVWVRGIVLSYYGTEERGITGVRVRYTGPVNPHFFKWQDSSGHAVVPFNVAGIEKGEAIRAERECEKRRTERAAYRAANPATDKQIRFLQDLHAKAGRQAPADLDQISKAEASELIGALEDELHPIQARRGCCQSCGGPLNPHGDLDGLRGVRGLCYDCI</sequence>
<accession>A0ABV8FY24</accession>
<reference evidence="2" key="1">
    <citation type="journal article" date="2019" name="Int. J. Syst. Evol. Microbiol.">
        <title>The Global Catalogue of Microorganisms (GCM) 10K type strain sequencing project: providing services to taxonomists for standard genome sequencing and annotation.</title>
        <authorList>
            <consortium name="The Broad Institute Genomics Platform"/>
            <consortium name="The Broad Institute Genome Sequencing Center for Infectious Disease"/>
            <person name="Wu L."/>
            <person name="Ma J."/>
        </authorList>
    </citation>
    <scope>NUCLEOTIDE SEQUENCE [LARGE SCALE GENOMIC DNA]</scope>
    <source>
        <strain evidence="2">TBRC 1276</strain>
    </source>
</reference>
<evidence type="ECO:0000313" key="2">
    <source>
        <dbReference type="Proteomes" id="UP001595851"/>
    </source>
</evidence>
<evidence type="ECO:0000313" key="1">
    <source>
        <dbReference type="EMBL" id="MFC4006665.1"/>
    </source>
</evidence>